<keyword evidence="2" id="KW-1185">Reference proteome</keyword>
<evidence type="ECO:0000313" key="2">
    <source>
        <dbReference type="Proteomes" id="UP001234297"/>
    </source>
</evidence>
<organism evidence="1 2">
    <name type="scientific">Persea americana</name>
    <name type="common">Avocado</name>
    <dbReference type="NCBI Taxonomy" id="3435"/>
    <lineage>
        <taxon>Eukaryota</taxon>
        <taxon>Viridiplantae</taxon>
        <taxon>Streptophyta</taxon>
        <taxon>Embryophyta</taxon>
        <taxon>Tracheophyta</taxon>
        <taxon>Spermatophyta</taxon>
        <taxon>Magnoliopsida</taxon>
        <taxon>Magnoliidae</taxon>
        <taxon>Laurales</taxon>
        <taxon>Lauraceae</taxon>
        <taxon>Persea</taxon>
    </lineage>
</organism>
<reference evidence="1 2" key="1">
    <citation type="journal article" date="2022" name="Hortic Res">
        <title>A haplotype resolved chromosomal level avocado genome allows analysis of novel avocado genes.</title>
        <authorList>
            <person name="Nath O."/>
            <person name="Fletcher S.J."/>
            <person name="Hayward A."/>
            <person name="Shaw L.M."/>
            <person name="Masouleh A.K."/>
            <person name="Furtado A."/>
            <person name="Henry R.J."/>
            <person name="Mitter N."/>
        </authorList>
    </citation>
    <scope>NUCLEOTIDE SEQUENCE [LARGE SCALE GENOMIC DNA]</scope>
    <source>
        <strain evidence="2">cv. Hass</strain>
    </source>
</reference>
<name>A0ACC2MT58_PERAE</name>
<proteinExistence type="predicted"/>
<sequence>MAPILNRKTVFFPVQHRSHVPKFGNWDGEDNVPYTAYFDKARKGKSEGGRIINPNDPQDNPDAFSDDVPPVHAPPFRITADPEVPSAAAATTLKPKHEHQASREDGDVRQFTDSPARHENAGRRAVTDTPHQRHGERGINQSDPHRRGNRTSVGSDRSIEQSPLHPHYQAKAAGKTGVSSPSSERRGSSESSHGLAPSTPARSRLRSAGRGDETPERGAAVPKFGDWDENNPASADAIGRIRLVRNQRYVAVSPGAKIDVCGLWENTRFEGQTFFLCYTF</sequence>
<protein>
    <submittedName>
        <fullName evidence="1">Uncharacterized protein</fullName>
    </submittedName>
</protein>
<dbReference type="EMBL" id="CM056809">
    <property type="protein sequence ID" value="KAJ8648859.1"/>
    <property type="molecule type" value="Genomic_DNA"/>
</dbReference>
<evidence type="ECO:0000313" key="1">
    <source>
        <dbReference type="EMBL" id="KAJ8648859.1"/>
    </source>
</evidence>
<comment type="caution">
    <text evidence="1">The sequence shown here is derived from an EMBL/GenBank/DDBJ whole genome shotgun (WGS) entry which is preliminary data.</text>
</comment>
<accession>A0ACC2MT58</accession>
<dbReference type="Proteomes" id="UP001234297">
    <property type="component" value="Chromosome 1"/>
</dbReference>
<gene>
    <name evidence="1" type="ORF">MRB53_001882</name>
</gene>